<evidence type="ECO:0000313" key="2">
    <source>
        <dbReference type="Proteomes" id="UP001054945"/>
    </source>
</evidence>
<keyword evidence="2" id="KW-1185">Reference proteome</keyword>
<gene>
    <name evidence="1" type="ORF">CEXT_502971</name>
</gene>
<dbReference type="AlphaFoldDB" id="A0AAV4RY31"/>
<reference evidence="1 2" key="1">
    <citation type="submission" date="2021-06" db="EMBL/GenBank/DDBJ databases">
        <title>Caerostris extrusa draft genome.</title>
        <authorList>
            <person name="Kono N."/>
            <person name="Arakawa K."/>
        </authorList>
    </citation>
    <scope>NUCLEOTIDE SEQUENCE [LARGE SCALE GENOMIC DNA]</scope>
</reference>
<organism evidence="1 2">
    <name type="scientific">Caerostris extrusa</name>
    <name type="common">Bark spider</name>
    <name type="synonym">Caerostris bankana</name>
    <dbReference type="NCBI Taxonomy" id="172846"/>
    <lineage>
        <taxon>Eukaryota</taxon>
        <taxon>Metazoa</taxon>
        <taxon>Ecdysozoa</taxon>
        <taxon>Arthropoda</taxon>
        <taxon>Chelicerata</taxon>
        <taxon>Arachnida</taxon>
        <taxon>Araneae</taxon>
        <taxon>Araneomorphae</taxon>
        <taxon>Entelegynae</taxon>
        <taxon>Araneoidea</taxon>
        <taxon>Araneidae</taxon>
        <taxon>Caerostris</taxon>
    </lineage>
</organism>
<sequence>MSTLAIKYENPLINVNSCRVLYVTEQHHATLFRDHPVTAVGNHKLSRAAFFHLFFQTAKDSQLLRSNDVLSETINLNNFCQDDTLLQDVTQYFYQAINCKNEDINQ</sequence>
<accession>A0AAV4RY31</accession>
<evidence type="ECO:0000313" key="1">
    <source>
        <dbReference type="EMBL" id="GIY25190.1"/>
    </source>
</evidence>
<comment type="caution">
    <text evidence="1">The sequence shown here is derived from an EMBL/GenBank/DDBJ whole genome shotgun (WGS) entry which is preliminary data.</text>
</comment>
<dbReference type="Proteomes" id="UP001054945">
    <property type="component" value="Unassembled WGS sequence"/>
</dbReference>
<protein>
    <submittedName>
        <fullName evidence="1">Uncharacterized protein</fullName>
    </submittedName>
</protein>
<name>A0AAV4RY31_CAEEX</name>
<proteinExistence type="predicted"/>
<dbReference type="EMBL" id="BPLR01008500">
    <property type="protein sequence ID" value="GIY25190.1"/>
    <property type="molecule type" value="Genomic_DNA"/>
</dbReference>